<reference evidence="2" key="1">
    <citation type="submission" date="2021-01" db="EMBL/GenBank/DDBJ databases">
        <authorList>
            <person name="Corre E."/>
            <person name="Pelletier E."/>
            <person name="Niang G."/>
            <person name="Scheremetjew M."/>
            <person name="Finn R."/>
            <person name="Kale V."/>
            <person name="Holt S."/>
            <person name="Cochrane G."/>
            <person name="Meng A."/>
            <person name="Brown T."/>
            <person name="Cohen L."/>
        </authorList>
    </citation>
    <scope>NUCLEOTIDE SEQUENCE</scope>
    <source>
        <strain evidence="2">CCMP441</strain>
    </source>
</reference>
<feature type="compositionally biased region" description="Basic residues" evidence="1">
    <location>
        <begin position="80"/>
        <end position="101"/>
    </location>
</feature>
<evidence type="ECO:0000256" key="1">
    <source>
        <dbReference type="SAM" id="MobiDB-lite"/>
    </source>
</evidence>
<dbReference type="AlphaFoldDB" id="A0A6U4PL67"/>
<proteinExistence type="predicted"/>
<feature type="compositionally biased region" description="Basic and acidic residues" evidence="1">
    <location>
        <begin position="167"/>
        <end position="176"/>
    </location>
</feature>
<feature type="compositionally biased region" description="Basic residues" evidence="1">
    <location>
        <begin position="1"/>
        <end position="20"/>
    </location>
</feature>
<feature type="compositionally biased region" description="Basic and acidic residues" evidence="1">
    <location>
        <begin position="37"/>
        <end position="49"/>
    </location>
</feature>
<gene>
    <name evidence="2" type="ORF">HAND1043_LOCUS22524</name>
</gene>
<protein>
    <submittedName>
        <fullName evidence="2">Uncharacterized protein</fullName>
    </submittedName>
</protein>
<name>A0A6U4PL67_HEMAN</name>
<feature type="region of interest" description="Disordered" evidence="1">
    <location>
        <begin position="1"/>
        <end position="194"/>
    </location>
</feature>
<organism evidence="2">
    <name type="scientific">Hemiselmis andersenii</name>
    <name type="common">Cryptophyte alga</name>
    <dbReference type="NCBI Taxonomy" id="464988"/>
    <lineage>
        <taxon>Eukaryota</taxon>
        <taxon>Cryptophyceae</taxon>
        <taxon>Cryptomonadales</taxon>
        <taxon>Hemiselmidaceae</taxon>
        <taxon>Hemiselmis</taxon>
    </lineage>
</organism>
<accession>A0A6U4PL67</accession>
<dbReference type="EMBL" id="HBFK01037162">
    <property type="protein sequence ID" value="CAD8756016.1"/>
    <property type="molecule type" value="Transcribed_RNA"/>
</dbReference>
<sequence>MPRRSKKSRAGKANSLKRKNLPSSSNSAVGLLQLLEASRHLGTTDRHPSDTLQNPVSPPPLKRRVPLVEISTGRWAHQPQRGKTKTRACVPVRKRPPRRPRLSGLLQRPEPALPANADAKPVRRATSQGNMIASDIYASDDTPSGLTGPPSKKTKTDGGRPAYKPELTIDRSEVGVRHSHPKEEEGETGATNSE</sequence>
<evidence type="ECO:0000313" key="2">
    <source>
        <dbReference type="EMBL" id="CAD8756016.1"/>
    </source>
</evidence>